<dbReference type="GO" id="GO:0016627">
    <property type="term" value="F:oxidoreductase activity, acting on the CH-CH group of donors"/>
    <property type="evidence" value="ECO:0007669"/>
    <property type="project" value="InterPro"/>
</dbReference>
<dbReference type="Pfam" id="PF03241">
    <property type="entry name" value="HpaB"/>
    <property type="match status" value="1"/>
</dbReference>
<dbReference type="AlphaFoldDB" id="A0A9X1XFH2"/>
<dbReference type="InterPro" id="IPR036250">
    <property type="entry name" value="AcylCo_DH-like_C"/>
</dbReference>
<dbReference type="InterPro" id="IPR046373">
    <property type="entry name" value="Acyl-CoA_Oxase/DH_mid-dom_sf"/>
</dbReference>
<feature type="domain" description="HpaB/PvcC/4-BUDH C-terminal" evidence="5">
    <location>
        <begin position="280"/>
        <end position="480"/>
    </location>
</feature>
<protein>
    <submittedName>
        <fullName evidence="7">4-hydroxyphenylacetate 3-hydroxylase</fullName>
    </submittedName>
</protein>
<feature type="binding site" evidence="4">
    <location>
        <position position="192"/>
    </location>
    <ligand>
        <name>FAD</name>
        <dbReference type="ChEBI" id="CHEBI:57692"/>
    </ligand>
</feature>
<feature type="domain" description="HpaB/PvcC/4-BUDH N-terminal" evidence="6">
    <location>
        <begin position="5"/>
        <end position="273"/>
    </location>
</feature>
<evidence type="ECO:0000256" key="3">
    <source>
        <dbReference type="ARBA" id="ARBA00023002"/>
    </source>
</evidence>
<proteinExistence type="predicted"/>
<dbReference type="InterPro" id="IPR004925">
    <property type="entry name" value="HpaB/PvcC/4-BUDH"/>
</dbReference>
<dbReference type="PANTHER" id="PTHR36117:SF3">
    <property type="entry name" value="4-HYDROXYPHENYLACETATE 3-MONOOXYGENASE-RELATED"/>
    <property type="match status" value="1"/>
</dbReference>
<dbReference type="Gene3D" id="2.40.110.10">
    <property type="entry name" value="Butyryl-CoA Dehydrogenase, subunit A, domain 2"/>
    <property type="match status" value="1"/>
</dbReference>
<feature type="binding site" evidence="4">
    <location>
        <begin position="149"/>
        <end position="151"/>
    </location>
    <ligand>
        <name>FAD</name>
        <dbReference type="ChEBI" id="CHEBI:57692"/>
    </ligand>
</feature>
<name>A0A9X1XFH2_9BACL</name>
<evidence type="ECO:0000259" key="6">
    <source>
        <dbReference type="Pfam" id="PF11794"/>
    </source>
</evidence>
<dbReference type="InterPro" id="IPR024719">
    <property type="entry name" value="HpaB/PvcC/4-BUDH_C"/>
</dbReference>
<dbReference type="Gene3D" id="1.20.140.10">
    <property type="entry name" value="Butyryl-CoA Dehydrogenase, subunit A, domain 3"/>
    <property type="match status" value="1"/>
</dbReference>
<keyword evidence="8" id="KW-1185">Reference proteome</keyword>
<dbReference type="Gene3D" id="1.10.3140.10">
    <property type="entry name" value="4-hydroxybutyryl-coa dehydratase, domain 1"/>
    <property type="match status" value="1"/>
</dbReference>
<dbReference type="Pfam" id="PF11794">
    <property type="entry name" value="HpaB_N"/>
    <property type="match status" value="1"/>
</dbReference>
<sequence length="509" mass="57637">MGIRTGAQYMDGLKSRQPEIWLEGRKVTDIVNEPVLRQPILEIAKLYDMQHDPDHQEKITHVCEETGERVSNAFLVPRKLEDVMARRSLFEAYANATYGLMGRTPDFLNVVVTGMASNSWFLDKYNPEWSVNIQNYYRYIRDNDLFLTHAIINPQNDRSKTSHEQKDTFTHLGAVEETPDGLLVRGAKMLATLAPITDEVIVYSFPGFKPGDERYALAFALPIDTPGLRIICREPMQDGKRSLFDHPLASRFEEMDALLVFNDVLVPWDRVFIHNNVEAANLLYPKTGIAQQPAHQSGVRGLSKLSFAVDVACRLADSIGVDVYLNVQNDLGELIQSVETIRALLRVSEYECEVTPSGEYMPAAAPLETIRGLLPTFYPRAIEVIQIIGAGGLLMSPSGYDFENPELREDMDRYYVGREGVSSIDRVRIFKLAWDLSGEAFGQRALQYERYYTGDPIRKRAIFYNNHKRKNAFPLVDQALHEADRAREAAKAIHSEKEEGIADADTVMQ</sequence>
<keyword evidence="1" id="KW-0285">Flavoprotein</keyword>
<dbReference type="SUPFAM" id="SSF56645">
    <property type="entry name" value="Acyl-CoA dehydrogenase NM domain-like"/>
    <property type="match status" value="1"/>
</dbReference>
<organism evidence="7 8">
    <name type="scientific">Fictibacillus marinisediminis</name>
    <dbReference type="NCBI Taxonomy" id="2878389"/>
    <lineage>
        <taxon>Bacteria</taxon>
        <taxon>Bacillati</taxon>
        <taxon>Bacillota</taxon>
        <taxon>Bacilli</taxon>
        <taxon>Bacillales</taxon>
        <taxon>Fictibacillaceae</taxon>
        <taxon>Fictibacillus</taxon>
    </lineage>
</organism>
<dbReference type="PIRSF" id="PIRSF000331">
    <property type="entry name" value="HpaA_HpaB"/>
    <property type="match status" value="1"/>
</dbReference>
<evidence type="ECO:0000313" key="8">
    <source>
        <dbReference type="Proteomes" id="UP001139011"/>
    </source>
</evidence>
<keyword evidence="3" id="KW-0560">Oxidoreductase</keyword>
<accession>A0A9X1XFH2</accession>
<dbReference type="InterPro" id="IPR009100">
    <property type="entry name" value="AcylCoA_DH/oxidase_NM_dom_sf"/>
</dbReference>
<keyword evidence="2 4" id="KW-0274">FAD</keyword>
<evidence type="ECO:0000256" key="4">
    <source>
        <dbReference type="PIRSR" id="PIRSR000331-2"/>
    </source>
</evidence>
<feature type="binding site" evidence="4">
    <location>
        <begin position="155"/>
        <end position="158"/>
    </location>
    <ligand>
        <name>FAD</name>
        <dbReference type="ChEBI" id="CHEBI:57692"/>
    </ligand>
</feature>
<dbReference type="EMBL" id="JAIWJX010000002">
    <property type="protein sequence ID" value="MCK6258920.1"/>
    <property type="molecule type" value="Genomic_DNA"/>
</dbReference>
<evidence type="ECO:0000259" key="5">
    <source>
        <dbReference type="Pfam" id="PF03241"/>
    </source>
</evidence>
<dbReference type="InterPro" id="IPR024674">
    <property type="entry name" value="HpaB/PvcC/4-BUDH_N"/>
</dbReference>
<dbReference type="PANTHER" id="PTHR36117">
    <property type="entry name" value="4-HYDROXYPHENYLACETATE 3-MONOOXYGENASE-RELATED"/>
    <property type="match status" value="1"/>
</dbReference>
<evidence type="ECO:0000256" key="2">
    <source>
        <dbReference type="ARBA" id="ARBA00022827"/>
    </source>
</evidence>
<comment type="caution">
    <text evidence="7">The sequence shown here is derived from an EMBL/GenBank/DDBJ whole genome shotgun (WGS) entry which is preliminary data.</text>
</comment>
<dbReference type="Proteomes" id="UP001139011">
    <property type="component" value="Unassembled WGS sequence"/>
</dbReference>
<dbReference type="RefSeq" id="WP_248254150.1">
    <property type="nucleotide sequence ID" value="NZ_JAIWJX010000002.1"/>
</dbReference>
<evidence type="ECO:0000256" key="1">
    <source>
        <dbReference type="ARBA" id="ARBA00022630"/>
    </source>
</evidence>
<reference evidence="7" key="1">
    <citation type="submission" date="2021-09" db="EMBL/GenBank/DDBJ databases">
        <title>Genome analysis of Fictibacillus sp. KIGAM418 isolated from marine sediment.</title>
        <authorList>
            <person name="Seo M.-J."/>
            <person name="Cho E.-S."/>
            <person name="Hwang C.Y."/>
        </authorList>
    </citation>
    <scope>NUCLEOTIDE SEQUENCE</scope>
    <source>
        <strain evidence="7">KIGAM418</strain>
    </source>
</reference>
<evidence type="ECO:0000313" key="7">
    <source>
        <dbReference type="EMBL" id="MCK6258920.1"/>
    </source>
</evidence>
<dbReference type="SUPFAM" id="SSF47203">
    <property type="entry name" value="Acyl-CoA dehydrogenase C-terminal domain-like"/>
    <property type="match status" value="1"/>
</dbReference>
<gene>
    <name evidence="7" type="ORF">LCY76_20320</name>
</gene>
<feature type="binding site" evidence="4">
    <location>
        <begin position="455"/>
        <end position="458"/>
    </location>
    <ligand>
        <name>FAD</name>
        <dbReference type="ChEBI" id="CHEBI:57692"/>
    </ligand>
</feature>